<evidence type="ECO:0000256" key="2">
    <source>
        <dbReference type="ARBA" id="ARBA00022553"/>
    </source>
</evidence>
<sequence>MEDINDSDITAYTPTELSDNFMYELAFHKGKVKFEDLCNFIEETMKFKVSVTDDKLYLNFLVRTLTSNKDILVKDNNGDVVPDKFQFLNDFDMDSLLNSKEMNKDFTLYTFELKDEKLFEVLTGENLAIRNALGDKAFELLVEIASWKNEGVDRITLCKICNQDPRSIPSRIKRIEKYVTSVNCLKQSRPTQQIWHKKYSKNIKTEVHSLNTRTIERMAIMEKVKNAPECIRDVNDLKEELGISSNDNEARLFRANYFWLSKHNYLERILIKSSHNGRVYCCLKFLKDYLPEELSIDDIDDMDDDNSIFTDIINSKDEIGVSEIPYFETSILDSLAECNEAMFSNSLFSNEIVFRSIVENSGSNGVTSMDILTDLFSSDFVKPLQKFMFQMVKDPVKSVSALENSPSQMVKVYDFEGKVKHYRIFSYRNYENKYGVEDNTIKAVEVEDLDVCSLNQDSILAQIQKIPFPRGLEFYELHNGQQTHCWINDMSPSNRKVLDGISNNDIVTAVKKQKKAMDILLPTKNVSNVKEELNHKSSPDEAVKKIKVENVAKIKSSKSNRLQNLSTVTSTSIKSRSFGDFVGYSIRSIKTQQAILELIKENNGLLCFFDKVMMEKIRAKMKLSYLIDKKVLKRDIINLLQVKKIKTFKFDDQLYLTSPSVSSEQVQYFHKNKLKGVKDQIELADKIAVSQKNVESLRGTNNIDFDDLAKNKHLINNAFITSGIKCLVKPSLYFASTIRQQKFEKHIVNQSIADTQEPKRKTLRVRKKRSSTKSKSTASRYKRKEEMGKTHEDFEKHPDIGHINEQLQEIAQQNSNKHKLVSIEENTVESEAVATVNEQHLERDVLKTNIALFVKCCLVSRLLEKEINWDVIGKLFRRSSKKVKDIFTNELIKHRGNSWLTSELKNCRYYISENIKNKKLDLEDIENIEYVKIAKVWLDSEYESTQNAVNLIEDVQEFKRLFALKKDRNNSNLYFSEKSYFKTSLVKRYKGLLRKKYSMTYFKPSKNTVSYTAIKSAIKSILLDQKGKNNKHYKINSDILSKYIEKYSNEELNSVLKDLSQKKIIFMKNNGFQLNDLILDSFMKLDQTVFFKGFKKNADLIEGLLLEKKTPIFDDELQKELSGYIFDRCDSNYLELVNLCGKYKADLKKDTSYSTKDDETLNSQMLVLSRNPEKLSMKSLASLSDVPGLGIPYSNIWIDGNGDIRQAIWKVCLSHMCVYLYLRPESTQDTISLSFKELLDVAEIKMILEWLRQNKILSKDEDSQIETIDLQVACLLF</sequence>
<dbReference type="OrthoDB" id="68020at2759"/>
<name>A0A1L0CK14_9ASCO</name>
<dbReference type="EMBL" id="FQNF01000018">
    <property type="protein sequence ID" value="SGZ39157.1"/>
    <property type="molecule type" value="Genomic_DNA"/>
</dbReference>
<accession>A0A1L0CK14</accession>
<dbReference type="GO" id="GO:0003677">
    <property type="term" value="F:DNA binding"/>
    <property type="evidence" value="ECO:0007669"/>
    <property type="project" value="UniProtKB-KW"/>
</dbReference>
<evidence type="ECO:0000313" key="10">
    <source>
        <dbReference type="EMBL" id="SGZ39157.1"/>
    </source>
</evidence>
<dbReference type="InterPro" id="IPR007309">
    <property type="entry name" value="TFIIIC_Bblock-bd"/>
</dbReference>
<feature type="region of interest" description="Disordered" evidence="6">
    <location>
        <begin position="754"/>
        <end position="796"/>
    </location>
</feature>
<evidence type="ECO:0000313" key="11">
    <source>
        <dbReference type="Proteomes" id="UP000183365"/>
    </source>
</evidence>
<feature type="domain" description="Transcription factor tau 138 kDa subunit extended winged helix" evidence="9">
    <location>
        <begin position="585"/>
        <end position="669"/>
    </location>
</feature>
<organism evidence="10 11">
    <name type="scientific">Hanseniaspora guilliermondii</name>
    <dbReference type="NCBI Taxonomy" id="56406"/>
    <lineage>
        <taxon>Eukaryota</taxon>
        <taxon>Fungi</taxon>
        <taxon>Dikarya</taxon>
        <taxon>Ascomycota</taxon>
        <taxon>Saccharomycotina</taxon>
        <taxon>Saccharomycetes</taxon>
        <taxon>Saccharomycodales</taxon>
        <taxon>Saccharomycodaceae</taxon>
        <taxon>Hanseniaspora</taxon>
    </lineage>
</organism>
<keyword evidence="11" id="KW-1185">Reference proteome</keyword>
<dbReference type="Pfam" id="PF21552">
    <property type="entry name" value="WHD_TFC3"/>
    <property type="match status" value="1"/>
</dbReference>
<feature type="compositionally biased region" description="Basic residues" evidence="6">
    <location>
        <begin position="761"/>
        <end position="772"/>
    </location>
</feature>
<dbReference type="InterPro" id="IPR049543">
    <property type="entry name" value="WHD_TFC3"/>
</dbReference>
<dbReference type="PANTHER" id="PTHR15180">
    <property type="entry name" value="GENERAL TRANSCRIPTION FACTOR 3C POLYPEPTIDE 1"/>
    <property type="match status" value="1"/>
</dbReference>
<dbReference type="Pfam" id="PF20222">
    <property type="entry name" value="DUF6581"/>
    <property type="match status" value="1"/>
</dbReference>
<keyword evidence="2" id="KW-0597">Phosphoprotein</keyword>
<dbReference type="InterPro" id="IPR046488">
    <property type="entry name" value="Sfc3/Tfc3_C"/>
</dbReference>
<reference evidence="11" key="1">
    <citation type="submission" date="2016-11" db="EMBL/GenBank/DDBJ databases">
        <authorList>
            <person name="Guldener U."/>
        </authorList>
    </citation>
    <scope>NUCLEOTIDE SEQUENCE [LARGE SCALE GENOMIC DNA]</scope>
</reference>
<dbReference type="GO" id="GO:0000127">
    <property type="term" value="C:transcription factor TFIIIC complex"/>
    <property type="evidence" value="ECO:0007669"/>
    <property type="project" value="InterPro"/>
</dbReference>
<dbReference type="InterPro" id="IPR044210">
    <property type="entry name" value="Tfc3-like"/>
</dbReference>
<evidence type="ECO:0000259" key="9">
    <source>
        <dbReference type="Pfam" id="PF21552"/>
    </source>
</evidence>
<dbReference type="AlphaFoldDB" id="A0A1L0CK14"/>
<evidence type="ECO:0000256" key="6">
    <source>
        <dbReference type="SAM" id="MobiDB-lite"/>
    </source>
</evidence>
<dbReference type="PANTHER" id="PTHR15180:SF1">
    <property type="entry name" value="GENERAL TRANSCRIPTION FACTOR 3C POLYPEPTIDE 1"/>
    <property type="match status" value="1"/>
</dbReference>
<evidence type="ECO:0000259" key="8">
    <source>
        <dbReference type="Pfam" id="PF20222"/>
    </source>
</evidence>
<comment type="subcellular location">
    <subcellularLocation>
        <location evidence="1">Nucleus</location>
    </subcellularLocation>
</comment>
<feature type="domain" description="Transcription factor tau subunit sfc3/Tfc3 C-terminal" evidence="8">
    <location>
        <begin position="843"/>
        <end position="1232"/>
    </location>
</feature>
<feature type="compositionally biased region" description="Basic and acidic residues" evidence="6">
    <location>
        <begin position="783"/>
        <end position="796"/>
    </location>
</feature>
<protein>
    <submittedName>
        <fullName evidence="10">Uncharacterized protein</fullName>
    </submittedName>
</protein>
<dbReference type="GO" id="GO:0006384">
    <property type="term" value="P:transcription initiation at RNA polymerase III promoter"/>
    <property type="evidence" value="ECO:0007669"/>
    <property type="project" value="InterPro"/>
</dbReference>
<keyword evidence="5" id="KW-0539">Nucleus</keyword>
<evidence type="ECO:0000259" key="7">
    <source>
        <dbReference type="Pfam" id="PF04182"/>
    </source>
</evidence>
<dbReference type="Proteomes" id="UP000183365">
    <property type="component" value="Unassembled WGS sequence"/>
</dbReference>
<gene>
    <name evidence="10" type="ORF">HGUI_01357</name>
</gene>
<keyword evidence="4" id="KW-0804">Transcription</keyword>
<evidence type="ECO:0000256" key="1">
    <source>
        <dbReference type="ARBA" id="ARBA00004123"/>
    </source>
</evidence>
<dbReference type="VEuPathDB" id="FungiDB:HGUI_01357"/>
<evidence type="ECO:0000256" key="3">
    <source>
        <dbReference type="ARBA" id="ARBA00023125"/>
    </source>
</evidence>
<proteinExistence type="predicted"/>
<evidence type="ECO:0000256" key="5">
    <source>
        <dbReference type="ARBA" id="ARBA00023242"/>
    </source>
</evidence>
<dbReference type="Pfam" id="PF04182">
    <property type="entry name" value="B-block_TFIIIC"/>
    <property type="match status" value="1"/>
</dbReference>
<keyword evidence="3" id="KW-0238">DNA-binding</keyword>
<dbReference type="GO" id="GO:0005634">
    <property type="term" value="C:nucleus"/>
    <property type="evidence" value="ECO:0007669"/>
    <property type="project" value="UniProtKB-SubCell"/>
</dbReference>
<feature type="domain" description="B-block binding subunit of TFIIIC" evidence="7">
    <location>
        <begin position="135"/>
        <end position="202"/>
    </location>
</feature>
<dbReference type="GO" id="GO:0042791">
    <property type="term" value="P:5S class rRNA transcription by RNA polymerase III"/>
    <property type="evidence" value="ECO:0007669"/>
    <property type="project" value="TreeGrafter"/>
</dbReference>
<evidence type="ECO:0000256" key="4">
    <source>
        <dbReference type="ARBA" id="ARBA00023163"/>
    </source>
</evidence>